<sequence length="241" mass="26766">MVVKEGMGVEELMKMVREMTASDMLEEKLWYSLKYDREMLVAVEGDSDMKVIFKGNDEHGCMYVAGNGGPVRRAQERGAFCKGRVRDCGEGRQIARSGRKCDDGVEVGEEGCNNQAGEKWEQVTIEMSYDNEISVGSKDAGDKEPTKEDDAGDEQAAEKRCVNGNKRQGCADGNDVNDSVWPCSAKANLLVYDYVHPIYNTTTHEVIYNQLVHPMETHDMGIVDGKTELVAGGEELDEDYN</sequence>
<dbReference type="AlphaFoldDB" id="A0A9Q1GZ07"/>
<dbReference type="Proteomes" id="UP001153076">
    <property type="component" value="Unassembled WGS sequence"/>
</dbReference>
<dbReference type="EMBL" id="JAKOGI010001192">
    <property type="protein sequence ID" value="KAJ8427088.1"/>
    <property type="molecule type" value="Genomic_DNA"/>
</dbReference>
<accession>A0A9Q1GZ07</accession>
<evidence type="ECO:0000313" key="2">
    <source>
        <dbReference type="EMBL" id="KAJ8427088.1"/>
    </source>
</evidence>
<feature type="region of interest" description="Disordered" evidence="1">
    <location>
        <begin position="132"/>
        <end position="160"/>
    </location>
</feature>
<feature type="compositionally biased region" description="Basic and acidic residues" evidence="1">
    <location>
        <begin position="139"/>
        <end position="149"/>
    </location>
</feature>
<evidence type="ECO:0000256" key="1">
    <source>
        <dbReference type="SAM" id="MobiDB-lite"/>
    </source>
</evidence>
<gene>
    <name evidence="2" type="ORF">Cgig2_011288</name>
</gene>
<dbReference type="OrthoDB" id="1844242at2759"/>
<comment type="caution">
    <text evidence="2">The sequence shown here is derived from an EMBL/GenBank/DDBJ whole genome shotgun (WGS) entry which is preliminary data.</text>
</comment>
<name>A0A9Q1GZ07_9CARY</name>
<evidence type="ECO:0000313" key="3">
    <source>
        <dbReference type="Proteomes" id="UP001153076"/>
    </source>
</evidence>
<keyword evidence="3" id="KW-1185">Reference proteome</keyword>
<proteinExistence type="predicted"/>
<reference evidence="2" key="1">
    <citation type="submission" date="2022-04" db="EMBL/GenBank/DDBJ databases">
        <title>Carnegiea gigantea Genome sequencing and assembly v2.</title>
        <authorList>
            <person name="Copetti D."/>
            <person name="Sanderson M.J."/>
            <person name="Burquez A."/>
            <person name="Wojciechowski M.F."/>
        </authorList>
    </citation>
    <scope>NUCLEOTIDE SEQUENCE</scope>
    <source>
        <strain evidence="2">SGP5-SGP5p</strain>
        <tissue evidence="2">Aerial part</tissue>
    </source>
</reference>
<organism evidence="2 3">
    <name type="scientific">Carnegiea gigantea</name>
    <dbReference type="NCBI Taxonomy" id="171969"/>
    <lineage>
        <taxon>Eukaryota</taxon>
        <taxon>Viridiplantae</taxon>
        <taxon>Streptophyta</taxon>
        <taxon>Embryophyta</taxon>
        <taxon>Tracheophyta</taxon>
        <taxon>Spermatophyta</taxon>
        <taxon>Magnoliopsida</taxon>
        <taxon>eudicotyledons</taxon>
        <taxon>Gunneridae</taxon>
        <taxon>Pentapetalae</taxon>
        <taxon>Caryophyllales</taxon>
        <taxon>Cactineae</taxon>
        <taxon>Cactaceae</taxon>
        <taxon>Cactoideae</taxon>
        <taxon>Echinocereeae</taxon>
        <taxon>Carnegiea</taxon>
    </lineage>
</organism>
<protein>
    <submittedName>
        <fullName evidence="2">Uncharacterized protein</fullName>
    </submittedName>
</protein>